<evidence type="ECO:0000256" key="7">
    <source>
        <dbReference type="ARBA" id="ARBA00023274"/>
    </source>
</evidence>
<evidence type="ECO:0000259" key="9">
    <source>
        <dbReference type="PROSITE" id="PS50102"/>
    </source>
</evidence>
<evidence type="ECO:0000256" key="1">
    <source>
        <dbReference type="ARBA" id="ARBA00004229"/>
    </source>
</evidence>
<dbReference type="PANTHER" id="PTHR48025">
    <property type="entry name" value="OS02G0815200 PROTEIN"/>
    <property type="match status" value="1"/>
</dbReference>
<dbReference type="FunFam" id="3.30.70.330:FF:000361">
    <property type="entry name" value="28 kDa ribonucleoprotein, chloroplastic"/>
    <property type="match status" value="1"/>
</dbReference>
<keyword evidence="4" id="KW-0507">mRNA processing</keyword>
<evidence type="ECO:0000256" key="2">
    <source>
        <dbReference type="ARBA" id="ARBA00022528"/>
    </source>
</evidence>
<keyword evidence="5" id="KW-0677">Repeat</keyword>
<sequence length="296" mass="32395">MAAAAAAAVVGSSFSQSIHTLKCLRFKQLAAADHHHTPLLRIPSARVLSPSSISHHQSYFTHELFPIAVVTVQKWRALKVSAAVAQQETAVTAESPVEEEKVEEVEGEAEAEAEAAVESTVSTKLYFGNLPYNVDSAQLAGIIQEYGSPELVEVLYNRETGKSRGFAFVTMSTIEDCNIIIQNLDGSEYLGRTLRVNFSDKPRPREPLYPETEYKLFVGNLSWSVTSEILTQAFQEYGNVVGARVLYDGETGRSRGYGFVSYSTKSEMEAAIQSLNGVELEGRALRVSLAQGRQPA</sequence>
<evidence type="ECO:0000256" key="6">
    <source>
        <dbReference type="ARBA" id="ARBA00022884"/>
    </source>
</evidence>
<comment type="caution">
    <text evidence="10">The sequence shown here is derived from an EMBL/GenBank/DDBJ whole genome shotgun (WGS) entry which is preliminary data.</text>
</comment>
<dbReference type="InterPro" id="IPR000504">
    <property type="entry name" value="RRM_dom"/>
</dbReference>
<evidence type="ECO:0000256" key="3">
    <source>
        <dbReference type="ARBA" id="ARBA00022640"/>
    </source>
</evidence>
<dbReference type="PROSITE" id="PS50102">
    <property type="entry name" value="RRM"/>
    <property type="match status" value="2"/>
</dbReference>
<keyword evidence="2" id="KW-0150">Chloroplast</keyword>
<reference evidence="10 11" key="1">
    <citation type="journal article" date="2019" name="Genome Biol. Evol.">
        <title>Insights into the evolution of the New World diploid cottons (Gossypium, subgenus Houzingenia) based on genome sequencing.</title>
        <authorList>
            <person name="Grover C.E."/>
            <person name="Arick M.A. 2nd"/>
            <person name="Thrash A."/>
            <person name="Conover J.L."/>
            <person name="Sanders W.S."/>
            <person name="Peterson D.G."/>
            <person name="Frelichowski J.E."/>
            <person name="Scheffler J.A."/>
            <person name="Scheffler B.E."/>
            <person name="Wendel J.F."/>
        </authorList>
    </citation>
    <scope>NUCLEOTIDE SEQUENCE [LARGE SCALE GENOMIC DNA]</scope>
    <source>
        <strain evidence="10">6</strain>
        <tissue evidence="10">Leaf</tissue>
    </source>
</reference>
<dbReference type="GO" id="GO:0009535">
    <property type="term" value="C:chloroplast thylakoid membrane"/>
    <property type="evidence" value="ECO:0007669"/>
    <property type="project" value="TreeGrafter"/>
</dbReference>
<keyword evidence="7" id="KW-0687">Ribonucleoprotein</keyword>
<keyword evidence="3" id="KW-0934">Plastid</keyword>
<keyword evidence="6 8" id="KW-0694">RNA-binding</keyword>
<dbReference type="AlphaFoldDB" id="A0A7J9J045"/>
<dbReference type="GO" id="GO:0003729">
    <property type="term" value="F:mRNA binding"/>
    <property type="evidence" value="ECO:0007669"/>
    <property type="project" value="TreeGrafter"/>
</dbReference>
<evidence type="ECO:0000256" key="5">
    <source>
        <dbReference type="ARBA" id="ARBA00022737"/>
    </source>
</evidence>
<dbReference type="GO" id="GO:1990904">
    <property type="term" value="C:ribonucleoprotein complex"/>
    <property type="evidence" value="ECO:0007669"/>
    <property type="project" value="UniProtKB-KW"/>
</dbReference>
<dbReference type="PANTHER" id="PTHR48025:SF9">
    <property type="entry name" value="OS02G0815200 PROTEIN"/>
    <property type="match status" value="1"/>
</dbReference>
<dbReference type="SUPFAM" id="SSF54928">
    <property type="entry name" value="RNA-binding domain, RBD"/>
    <property type="match status" value="2"/>
</dbReference>
<feature type="domain" description="RRM" evidence="9">
    <location>
        <begin position="214"/>
        <end position="292"/>
    </location>
</feature>
<name>A0A7J9J045_9ROSI</name>
<dbReference type="GO" id="GO:1901259">
    <property type="term" value="P:chloroplast rRNA processing"/>
    <property type="evidence" value="ECO:0007669"/>
    <property type="project" value="TreeGrafter"/>
</dbReference>
<keyword evidence="11" id="KW-1185">Reference proteome</keyword>
<evidence type="ECO:0000256" key="4">
    <source>
        <dbReference type="ARBA" id="ARBA00022664"/>
    </source>
</evidence>
<dbReference type="Pfam" id="PF00076">
    <property type="entry name" value="RRM_1"/>
    <property type="match status" value="2"/>
</dbReference>
<dbReference type="GO" id="GO:0006397">
    <property type="term" value="P:mRNA processing"/>
    <property type="evidence" value="ECO:0007669"/>
    <property type="project" value="UniProtKB-KW"/>
</dbReference>
<proteinExistence type="predicted"/>
<protein>
    <recommendedName>
        <fullName evidence="9">RRM domain-containing protein</fullName>
    </recommendedName>
</protein>
<dbReference type="EMBL" id="JABFAE010000005">
    <property type="protein sequence ID" value="MBA0827772.1"/>
    <property type="molecule type" value="Genomic_DNA"/>
</dbReference>
<dbReference type="CDD" id="cd21608">
    <property type="entry name" value="RRM2_NsCP33_like"/>
    <property type="match status" value="1"/>
</dbReference>
<dbReference type="InterPro" id="IPR035979">
    <property type="entry name" value="RBD_domain_sf"/>
</dbReference>
<evidence type="ECO:0000313" key="10">
    <source>
        <dbReference type="EMBL" id="MBA0827772.1"/>
    </source>
</evidence>
<gene>
    <name evidence="10" type="ORF">Goarm_012520</name>
</gene>
<dbReference type="InterPro" id="IPR012677">
    <property type="entry name" value="Nucleotide-bd_a/b_plait_sf"/>
</dbReference>
<feature type="domain" description="RRM" evidence="9">
    <location>
        <begin position="123"/>
        <end position="201"/>
    </location>
</feature>
<evidence type="ECO:0000313" key="11">
    <source>
        <dbReference type="Proteomes" id="UP000593575"/>
    </source>
</evidence>
<dbReference type="InterPro" id="IPR050502">
    <property type="entry name" value="Euk_RNA-bind_prot"/>
</dbReference>
<dbReference type="Proteomes" id="UP000593575">
    <property type="component" value="Unassembled WGS sequence"/>
</dbReference>
<dbReference type="InterPro" id="IPR048289">
    <property type="entry name" value="RRM2_NsCP33-like"/>
</dbReference>
<evidence type="ECO:0000256" key="8">
    <source>
        <dbReference type="PROSITE-ProRule" id="PRU00176"/>
    </source>
</evidence>
<dbReference type="SMART" id="SM00360">
    <property type="entry name" value="RRM"/>
    <property type="match status" value="2"/>
</dbReference>
<dbReference type="Gene3D" id="3.30.70.330">
    <property type="match status" value="2"/>
</dbReference>
<organism evidence="10 11">
    <name type="scientific">Gossypium armourianum</name>
    <dbReference type="NCBI Taxonomy" id="34283"/>
    <lineage>
        <taxon>Eukaryota</taxon>
        <taxon>Viridiplantae</taxon>
        <taxon>Streptophyta</taxon>
        <taxon>Embryophyta</taxon>
        <taxon>Tracheophyta</taxon>
        <taxon>Spermatophyta</taxon>
        <taxon>Magnoliopsida</taxon>
        <taxon>eudicotyledons</taxon>
        <taxon>Gunneridae</taxon>
        <taxon>Pentapetalae</taxon>
        <taxon>rosids</taxon>
        <taxon>malvids</taxon>
        <taxon>Malvales</taxon>
        <taxon>Malvaceae</taxon>
        <taxon>Malvoideae</taxon>
        <taxon>Gossypium</taxon>
    </lineage>
</organism>
<accession>A0A7J9J045</accession>
<comment type="subcellular location">
    <subcellularLocation>
        <location evidence="1">Plastid</location>
        <location evidence="1">Chloroplast</location>
    </subcellularLocation>
</comment>